<comment type="caution">
    <text evidence="2">The sequence shown here is derived from an EMBL/GenBank/DDBJ whole genome shotgun (WGS) entry which is preliminary data.</text>
</comment>
<dbReference type="EMBL" id="BOOA01000071">
    <property type="protein sequence ID" value="GIH28057.1"/>
    <property type="molecule type" value="Genomic_DNA"/>
</dbReference>
<dbReference type="InterPro" id="IPR011037">
    <property type="entry name" value="Pyrv_Knase-like_insert_dom_sf"/>
</dbReference>
<dbReference type="SUPFAM" id="SSF50800">
    <property type="entry name" value="PK beta-barrel domain-like"/>
    <property type="match status" value="1"/>
</dbReference>
<dbReference type="Pfam" id="PF03473">
    <property type="entry name" value="MOSC"/>
    <property type="match status" value="1"/>
</dbReference>
<organism evidence="2 3">
    <name type="scientific">Acrocarpospora phusangensis</name>
    <dbReference type="NCBI Taxonomy" id="1070424"/>
    <lineage>
        <taxon>Bacteria</taxon>
        <taxon>Bacillati</taxon>
        <taxon>Actinomycetota</taxon>
        <taxon>Actinomycetes</taxon>
        <taxon>Streptosporangiales</taxon>
        <taxon>Streptosporangiaceae</taxon>
        <taxon>Acrocarpospora</taxon>
    </lineage>
</organism>
<dbReference type="Proteomes" id="UP000640052">
    <property type="component" value="Unassembled WGS sequence"/>
</dbReference>
<name>A0A919QFM1_9ACTN</name>
<dbReference type="PROSITE" id="PS51340">
    <property type="entry name" value="MOSC"/>
    <property type="match status" value="1"/>
</dbReference>
<reference evidence="2" key="1">
    <citation type="submission" date="2021-01" db="EMBL/GenBank/DDBJ databases">
        <title>Whole genome shotgun sequence of Acrocarpospora phusangensis NBRC 108782.</title>
        <authorList>
            <person name="Komaki H."/>
            <person name="Tamura T."/>
        </authorList>
    </citation>
    <scope>NUCLEOTIDE SEQUENCE</scope>
    <source>
        <strain evidence="2">NBRC 108782</strain>
    </source>
</reference>
<protein>
    <submittedName>
        <fullName evidence="2">Sulfurase</fullName>
    </submittedName>
</protein>
<dbReference type="PANTHER" id="PTHR30212:SF2">
    <property type="entry name" value="PROTEIN YIIM"/>
    <property type="match status" value="1"/>
</dbReference>
<dbReference type="GO" id="GO:0030151">
    <property type="term" value="F:molybdenum ion binding"/>
    <property type="evidence" value="ECO:0007669"/>
    <property type="project" value="InterPro"/>
</dbReference>
<dbReference type="InterPro" id="IPR052353">
    <property type="entry name" value="Benzoxazolinone_Detox_Enz"/>
</dbReference>
<proteinExistence type="predicted"/>
<sequence length="221" mass="24523">MEGTGYLPCMRILSVNVGQAVDAEWAGNTKRTAIDKRPVEGRVAVMVNGLGGDQRADMVAHGSPDQAVYAYAREDYDWWEPQVGFDLWNGRFGENLTTSGADLGKVQLGERWRVGTAVLEVTFPRIPCVVFRNWIGEQGWIKKFTAAARPGVYFRVIELGELGAGDPIEVISRPDDSVSITDAFHAYHGDRDLMRSILAYPGHAPGWDRVAKRVLKHEPKP</sequence>
<dbReference type="AlphaFoldDB" id="A0A919QFM1"/>
<dbReference type="InterPro" id="IPR005302">
    <property type="entry name" value="MoCF_Sase_C"/>
</dbReference>
<evidence type="ECO:0000313" key="3">
    <source>
        <dbReference type="Proteomes" id="UP000640052"/>
    </source>
</evidence>
<evidence type="ECO:0000259" key="1">
    <source>
        <dbReference type="PROSITE" id="PS51340"/>
    </source>
</evidence>
<feature type="domain" description="MOSC" evidence="1">
    <location>
        <begin position="37"/>
        <end position="171"/>
    </location>
</feature>
<accession>A0A919QFM1</accession>
<dbReference type="Gene3D" id="2.40.33.20">
    <property type="entry name" value="PK beta-barrel domain-like"/>
    <property type="match status" value="1"/>
</dbReference>
<dbReference type="GO" id="GO:0003824">
    <property type="term" value="F:catalytic activity"/>
    <property type="evidence" value="ECO:0007669"/>
    <property type="project" value="InterPro"/>
</dbReference>
<dbReference type="GO" id="GO:0030170">
    <property type="term" value="F:pyridoxal phosphate binding"/>
    <property type="evidence" value="ECO:0007669"/>
    <property type="project" value="InterPro"/>
</dbReference>
<dbReference type="PANTHER" id="PTHR30212">
    <property type="entry name" value="PROTEIN YIIM"/>
    <property type="match status" value="1"/>
</dbReference>
<gene>
    <name evidence="2" type="ORF">Aph01nite_63670</name>
</gene>
<evidence type="ECO:0000313" key="2">
    <source>
        <dbReference type="EMBL" id="GIH28057.1"/>
    </source>
</evidence>
<keyword evidence="3" id="KW-1185">Reference proteome</keyword>